<evidence type="ECO:0000256" key="8">
    <source>
        <dbReference type="HAMAP-Rule" id="MF_00473"/>
    </source>
</evidence>
<evidence type="ECO:0000313" key="10">
    <source>
        <dbReference type="EMBL" id="EGQ27592.1"/>
    </source>
</evidence>
<dbReference type="GO" id="GO:0004347">
    <property type="term" value="F:glucose-6-phosphate isomerase activity"/>
    <property type="evidence" value="ECO:0007669"/>
    <property type="project" value="UniProtKB-UniRule"/>
</dbReference>
<dbReference type="InterPro" id="IPR018189">
    <property type="entry name" value="Phosphoglucose_isomerase_CS"/>
</dbReference>
<comment type="subcellular location">
    <subcellularLocation>
        <location evidence="8">Cytoplasm</location>
    </subcellularLocation>
</comment>
<dbReference type="UniPathway" id="UPA00138"/>
<dbReference type="PRINTS" id="PR00662">
    <property type="entry name" value="G6PISOMERASE"/>
</dbReference>
<name>F9DNN0_9BACL</name>
<reference evidence="10 11" key="1">
    <citation type="submission" date="2011-04" db="EMBL/GenBank/DDBJ databases">
        <authorList>
            <person name="Muzny D."/>
            <person name="Qin X."/>
            <person name="Deng J."/>
            <person name="Jiang H."/>
            <person name="Liu Y."/>
            <person name="Qu J."/>
            <person name="Song X.-Z."/>
            <person name="Zhang L."/>
            <person name="Thornton R."/>
            <person name="Coyle M."/>
            <person name="Francisco L."/>
            <person name="Jackson L."/>
            <person name="Javaid M."/>
            <person name="Korchina V."/>
            <person name="Kovar C."/>
            <person name="Mata R."/>
            <person name="Mathew T."/>
            <person name="Ngo R."/>
            <person name="Nguyen L."/>
            <person name="Nguyen N."/>
            <person name="Okwuonu G."/>
            <person name="Ongeri F."/>
            <person name="Pham C."/>
            <person name="Simmons D."/>
            <person name="Wilczek-Boney K."/>
            <person name="Hale W."/>
            <person name="Jakkamsetti A."/>
            <person name="Pham P."/>
            <person name="Ruth R."/>
            <person name="San Lucas F."/>
            <person name="Warren J."/>
            <person name="Zhang J."/>
            <person name="Zhao Z."/>
            <person name="Zhou C."/>
            <person name="Zhu D."/>
            <person name="Lee S."/>
            <person name="Bess C."/>
            <person name="Blankenburg K."/>
            <person name="Forbes L."/>
            <person name="Fu Q."/>
            <person name="Gubbala S."/>
            <person name="Hirani K."/>
            <person name="Jayaseelan J.C."/>
            <person name="Lara F."/>
            <person name="Munidasa M."/>
            <person name="Palculict T."/>
            <person name="Patil S."/>
            <person name="Pu L.-L."/>
            <person name="Saada N."/>
            <person name="Tang L."/>
            <person name="Weissenberger G."/>
            <person name="Zhu Y."/>
            <person name="Hemphill L."/>
            <person name="Shang Y."/>
            <person name="Youmans B."/>
            <person name="Ayvaz T."/>
            <person name="Ross M."/>
            <person name="Santibanez J."/>
            <person name="Aqrawi P."/>
            <person name="Gross S."/>
            <person name="Joshi V."/>
            <person name="Fowler G."/>
            <person name="Nazareth L."/>
            <person name="Reid J."/>
            <person name="Worley K."/>
            <person name="Petrosino J."/>
            <person name="Highlander S."/>
            <person name="Gibbs R."/>
        </authorList>
    </citation>
    <scope>NUCLEOTIDE SEQUENCE [LARGE SCALE GENOMIC DNA]</scope>
    <source>
        <strain evidence="10 11">2681</strain>
    </source>
</reference>
<evidence type="ECO:0000256" key="6">
    <source>
        <dbReference type="ARBA" id="ARBA00023235"/>
    </source>
</evidence>
<evidence type="ECO:0000256" key="7">
    <source>
        <dbReference type="ARBA" id="ARBA00029321"/>
    </source>
</evidence>
<comment type="pathway">
    <text evidence="8">Carbohydrate biosynthesis; gluconeogenesis.</text>
</comment>
<dbReference type="InterPro" id="IPR035476">
    <property type="entry name" value="SIS_PGI_1"/>
</dbReference>
<dbReference type="Gene3D" id="3.40.50.10490">
    <property type="entry name" value="Glucose-6-phosphate isomerase like protein, domain 1"/>
    <property type="match status" value="2"/>
</dbReference>
<feature type="active site" description="Proton donor" evidence="8">
    <location>
        <position position="297"/>
    </location>
</feature>
<evidence type="ECO:0000256" key="1">
    <source>
        <dbReference type="ARBA" id="ARBA00004926"/>
    </source>
</evidence>
<keyword evidence="6 8" id="KW-0413">Isomerase</keyword>
<dbReference type="AlphaFoldDB" id="F9DNN0"/>
<evidence type="ECO:0000256" key="2">
    <source>
        <dbReference type="ARBA" id="ARBA00006604"/>
    </source>
</evidence>
<dbReference type="InterPro" id="IPR046348">
    <property type="entry name" value="SIS_dom_sf"/>
</dbReference>
<comment type="caution">
    <text evidence="10">The sequence shown here is derived from an EMBL/GenBank/DDBJ whole genome shotgun (WGS) entry which is preliminary data.</text>
</comment>
<evidence type="ECO:0000313" key="11">
    <source>
        <dbReference type="Proteomes" id="UP000005316"/>
    </source>
</evidence>
<proteinExistence type="inferred from homology"/>
<accession>F9DNN0</accession>
<dbReference type="PROSITE" id="PS00174">
    <property type="entry name" value="P_GLUCOSE_ISOMERASE_2"/>
    <property type="match status" value="1"/>
</dbReference>
<dbReference type="UniPathway" id="UPA00109">
    <property type="reaction ID" value="UER00181"/>
</dbReference>
<dbReference type="PROSITE" id="PS00765">
    <property type="entry name" value="P_GLUCOSE_ISOMERASE_1"/>
    <property type="match status" value="1"/>
</dbReference>
<dbReference type="PANTHER" id="PTHR11469">
    <property type="entry name" value="GLUCOSE-6-PHOSPHATE ISOMERASE"/>
    <property type="match status" value="1"/>
</dbReference>
<keyword evidence="4 8" id="KW-0963">Cytoplasm</keyword>
<dbReference type="Pfam" id="PF00342">
    <property type="entry name" value="PGI"/>
    <property type="match status" value="1"/>
</dbReference>
<evidence type="ECO:0000256" key="4">
    <source>
        <dbReference type="ARBA" id="ARBA00022490"/>
    </source>
</evidence>
<protein>
    <recommendedName>
        <fullName evidence="8">Glucose-6-phosphate isomerase</fullName>
        <shortName evidence="8">GPI</shortName>
        <ecNumber evidence="8">5.3.1.9</ecNumber>
    </recommendedName>
    <alternativeName>
        <fullName evidence="8">Phosphoglucose isomerase</fullName>
        <shortName evidence="8">PGI</shortName>
    </alternativeName>
    <alternativeName>
        <fullName evidence="8">Phosphohexose isomerase</fullName>
        <shortName evidence="8">PHI</shortName>
    </alternativeName>
</protein>
<organism evidence="10 11">
    <name type="scientific">Sporosarcina newyorkensis 2681</name>
    <dbReference type="NCBI Taxonomy" id="1027292"/>
    <lineage>
        <taxon>Bacteria</taxon>
        <taxon>Bacillati</taxon>
        <taxon>Bacillota</taxon>
        <taxon>Bacilli</taxon>
        <taxon>Bacillales</taxon>
        <taxon>Caryophanaceae</taxon>
        <taxon>Sporosarcina</taxon>
    </lineage>
</organism>
<keyword evidence="3 8" id="KW-0312">Gluconeogenesis</keyword>
<feature type="active site" evidence="8">
    <location>
        <position position="432"/>
    </location>
</feature>
<dbReference type="HOGENOM" id="CLU_037303_0_1_9"/>
<dbReference type="InterPro" id="IPR035482">
    <property type="entry name" value="SIS_PGI_2"/>
</dbReference>
<dbReference type="GO" id="GO:0097367">
    <property type="term" value="F:carbohydrate derivative binding"/>
    <property type="evidence" value="ECO:0007669"/>
    <property type="project" value="InterPro"/>
</dbReference>
<evidence type="ECO:0000256" key="3">
    <source>
        <dbReference type="ARBA" id="ARBA00022432"/>
    </source>
</evidence>
<dbReference type="CDD" id="cd05016">
    <property type="entry name" value="SIS_PGI_2"/>
    <property type="match status" value="1"/>
</dbReference>
<comment type="catalytic activity">
    <reaction evidence="7 8 9">
        <text>alpha-D-glucose 6-phosphate = beta-D-fructose 6-phosphate</text>
        <dbReference type="Rhea" id="RHEA:11816"/>
        <dbReference type="ChEBI" id="CHEBI:57634"/>
        <dbReference type="ChEBI" id="CHEBI:58225"/>
        <dbReference type="EC" id="5.3.1.9"/>
    </reaction>
</comment>
<comment type="function">
    <text evidence="8">Catalyzes the reversible isomerization of glucose-6-phosphate to fructose-6-phosphate.</text>
</comment>
<dbReference type="EC" id="5.3.1.9" evidence="8"/>
<dbReference type="Proteomes" id="UP000005316">
    <property type="component" value="Unassembled WGS sequence"/>
</dbReference>
<dbReference type="GO" id="GO:0006094">
    <property type="term" value="P:gluconeogenesis"/>
    <property type="evidence" value="ECO:0007669"/>
    <property type="project" value="UniProtKB-UniRule"/>
</dbReference>
<keyword evidence="5 8" id="KW-0324">Glycolysis</keyword>
<dbReference type="CDD" id="cd05015">
    <property type="entry name" value="SIS_PGI_1"/>
    <property type="match status" value="1"/>
</dbReference>
<dbReference type="eggNOG" id="COG0166">
    <property type="taxonomic scope" value="Bacteria"/>
</dbReference>
<dbReference type="FunFam" id="3.40.50.10490:FF:000016">
    <property type="entry name" value="Glucose-6-phosphate isomerase"/>
    <property type="match status" value="1"/>
</dbReference>
<sequence length="457" mass="51051">MKKGVRNVSYIKLDYSKATPFFGNFEMGFLQDVISSIHTNLLKESEDKKGSLGWLHLPGTHKNEEYEKIKIEAAKVRGNSEILLVIGIGGSYLGTRAGIELLNHSFHNYLTQETRLSPQVFFVGTNLSSTYISDLIELLKGKDFSINVVSKSGSSLETAIGFRIFKKILADKYGEEEAKSRIYITTDYQKGTLKLAAIEEGYKTFGIPEDIGGRFSVLTSVGLFPMAVSGICIDKVLDGANTAKMELAQRDINRNPAYQYAAVRNILYNKGKTIEILASFEPKFHYFSEWWKQLFAESEGKEGMGIFPSAAMYSTDLHSIGQYIQEGRRDLFETVIQIEKSEKEITMGTEPKNLDGLNYLSGKTVSFINEKALLGTVDAHMNGGVPNLVIRVPDICPFSFGYLVYFFQFACVISSHILGVNPFNQPGVEAYKNSMYSLLRQPQKLSENSVTTQAITY</sequence>
<evidence type="ECO:0000256" key="9">
    <source>
        <dbReference type="RuleBase" id="RU000612"/>
    </source>
</evidence>
<dbReference type="GO" id="GO:0006096">
    <property type="term" value="P:glycolytic process"/>
    <property type="evidence" value="ECO:0007669"/>
    <property type="project" value="UniProtKB-UniRule"/>
</dbReference>
<dbReference type="EMBL" id="AFPZ01000013">
    <property type="protein sequence ID" value="EGQ27592.1"/>
    <property type="molecule type" value="Genomic_DNA"/>
</dbReference>
<dbReference type="NCBIfam" id="NF010697">
    <property type="entry name" value="PRK14097.1"/>
    <property type="match status" value="1"/>
</dbReference>
<dbReference type="FunFam" id="3.40.50.10490:FF:000015">
    <property type="entry name" value="Glucose-6-phosphate isomerase"/>
    <property type="match status" value="1"/>
</dbReference>
<dbReference type="PROSITE" id="PS51463">
    <property type="entry name" value="P_GLUCOSE_ISOMERASE_3"/>
    <property type="match status" value="1"/>
</dbReference>
<comment type="pathway">
    <text evidence="1 8 9">Carbohydrate degradation; glycolysis; D-glyceraldehyde 3-phosphate and glycerone phosphate from D-glucose: step 2/4.</text>
</comment>
<dbReference type="GO" id="GO:0005829">
    <property type="term" value="C:cytosol"/>
    <property type="evidence" value="ECO:0007669"/>
    <property type="project" value="TreeGrafter"/>
</dbReference>
<comment type="similarity">
    <text evidence="2 8 9">Belongs to the GPI family.</text>
</comment>
<dbReference type="InterPro" id="IPR001672">
    <property type="entry name" value="G6P_Isomerase"/>
</dbReference>
<gene>
    <name evidence="8 10" type="primary">pgi</name>
    <name evidence="10" type="ORF">HMPREF9372_0410</name>
</gene>
<dbReference type="GO" id="GO:0051156">
    <property type="term" value="P:glucose 6-phosphate metabolic process"/>
    <property type="evidence" value="ECO:0007669"/>
    <property type="project" value="TreeGrafter"/>
</dbReference>
<dbReference type="GO" id="GO:0048029">
    <property type="term" value="F:monosaccharide binding"/>
    <property type="evidence" value="ECO:0007669"/>
    <property type="project" value="TreeGrafter"/>
</dbReference>
<comment type="caution">
    <text evidence="8">Lacks conserved residue(s) required for the propagation of feature annotation.</text>
</comment>
<dbReference type="HAMAP" id="MF_00473">
    <property type="entry name" value="G6P_isomerase"/>
    <property type="match status" value="1"/>
</dbReference>
<dbReference type="PANTHER" id="PTHR11469:SF1">
    <property type="entry name" value="GLUCOSE-6-PHOSPHATE ISOMERASE"/>
    <property type="match status" value="1"/>
</dbReference>
<dbReference type="SUPFAM" id="SSF53697">
    <property type="entry name" value="SIS domain"/>
    <property type="match status" value="1"/>
</dbReference>
<evidence type="ECO:0000256" key="5">
    <source>
        <dbReference type="ARBA" id="ARBA00023152"/>
    </source>
</evidence>